<accession>A0A0D8JV60</accession>
<dbReference type="AlphaFoldDB" id="A0A0D8JV60"/>
<proteinExistence type="predicted"/>
<reference evidence="2" key="1">
    <citation type="journal article" date="2009" name="Genome Res.">
        <title>Comparative genomic analyses of the human fungal pathogens Coccidioides and their relatives.</title>
        <authorList>
            <person name="Sharpton T.J."/>
            <person name="Stajich J.E."/>
            <person name="Rounsley S.D."/>
            <person name="Gardner M.J."/>
            <person name="Wortman J.R."/>
            <person name="Jordar V.S."/>
            <person name="Maiti R."/>
            <person name="Kodira C.D."/>
            <person name="Neafsey D.E."/>
            <person name="Zeng Q."/>
            <person name="Hung C.-Y."/>
            <person name="McMahan C."/>
            <person name="Muszewska A."/>
            <person name="Grynberg M."/>
            <person name="Mandel M.A."/>
            <person name="Kellner E.M."/>
            <person name="Barker B.M."/>
            <person name="Galgiani J.N."/>
            <person name="Orbach M.J."/>
            <person name="Kirkland T.N."/>
            <person name="Cole G.T."/>
            <person name="Henn M.R."/>
            <person name="Birren B.W."/>
            <person name="Taylor J.W."/>
        </authorList>
    </citation>
    <scope>NUCLEOTIDE SEQUENCE [LARGE SCALE GENOMIC DNA]</scope>
    <source>
        <strain evidence="2">RS</strain>
    </source>
</reference>
<evidence type="ECO:0000313" key="2">
    <source>
        <dbReference type="Proteomes" id="UP000001261"/>
    </source>
</evidence>
<dbReference type="GeneID" id="24165016"/>
<dbReference type="VEuPathDB" id="FungiDB:CIMG_13389"/>
<dbReference type="RefSeq" id="XP_004446096.1">
    <property type="nucleotide sequence ID" value="XM_004446039.1"/>
</dbReference>
<reference evidence="2" key="2">
    <citation type="journal article" date="2010" name="Genome Res.">
        <title>Population genomic sequencing of Coccidioides fungi reveals recent hybridization and transposon control.</title>
        <authorList>
            <person name="Neafsey D.E."/>
            <person name="Barker B.M."/>
            <person name="Sharpton T.J."/>
            <person name="Stajich J.E."/>
            <person name="Park D.J."/>
            <person name="Whiston E."/>
            <person name="Hung C.-Y."/>
            <person name="McMahan C."/>
            <person name="White J."/>
            <person name="Sykes S."/>
            <person name="Heiman D."/>
            <person name="Young S."/>
            <person name="Zeng Q."/>
            <person name="Abouelleil A."/>
            <person name="Aftuck L."/>
            <person name="Bessette D."/>
            <person name="Brown A."/>
            <person name="FitzGerald M."/>
            <person name="Lui A."/>
            <person name="Macdonald J.P."/>
            <person name="Priest M."/>
            <person name="Orbach M.J."/>
            <person name="Galgiani J.N."/>
            <person name="Kirkland T.N."/>
            <person name="Cole G.T."/>
            <person name="Birren B.W."/>
            <person name="Henn M.R."/>
            <person name="Taylor J.W."/>
            <person name="Rounsley S.D."/>
        </authorList>
    </citation>
    <scope>GENOME REANNOTATION</scope>
    <source>
        <strain evidence="2">RS</strain>
    </source>
</reference>
<organism evidence="1 2">
    <name type="scientific">Coccidioides immitis (strain RS)</name>
    <name type="common">Valley fever fungus</name>
    <dbReference type="NCBI Taxonomy" id="246410"/>
    <lineage>
        <taxon>Eukaryota</taxon>
        <taxon>Fungi</taxon>
        <taxon>Dikarya</taxon>
        <taxon>Ascomycota</taxon>
        <taxon>Pezizomycotina</taxon>
        <taxon>Eurotiomycetes</taxon>
        <taxon>Eurotiomycetidae</taxon>
        <taxon>Onygenales</taxon>
        <taxon>Onygenaceae</taxon>
        <taxon>Coccidioides</taxon>
    </lineage>
</organism>
<keyword evidence="2" id="KW-1185">Reference proteome</keyword>
<name>A0A0D8JV60_COCIM</name>
<gene>
    <name evidence="1" type="ORF">CIMG_13389</name>
</gene>
<evidence type="ECO:0000313" key="1">
    <source>
        <dbReference type="EMBL" id="KJF61044.1"/>
    </source>
</evidence>
<dbReference type="InParanoid" id="A0A0D8JV60"/>
<dbReference type="EMBL" id="GG704914">
    <property type="protein sequence ID" value="KJF61044.1"/>
    <property type="molecule type" value="Genomic_DNA"/>
</dbReference>
<dbReference type="KEGG" id="cim:CIMG_13389"/>
<sequence length="134" mass="14225">MSQRNTVYATDSLQTDILGTGLSGVHITIIRRPLFSHGAIKELQLSARGTVTPLLPLHSYCEKGIKVRQAAPAASAQCPELKAQGYNGAEAIDTNMQSISDAGQIVTPAHIAVVVTSRILRLDVHSPDPATKVS</sequence>
<dbReference type="Proteomes" id="UP000001261">
    <property type="component" value="Unassembled WGS sequence"/>
</dbReference>
<protein>
    <submittedName>
        <fullName evidence="1">Uncharacterized protein</fullName>
    </submittedName>
</protein>